<dbReference type="CDD" id="cd18787">
    <property type="entry name" value="SF2_C_DEAD"/>
    <property type="match status" value="1"/>
</dbReference>
<evidence type="ECO:0000256" key="5">
    <source>
        <dbReference type="RuleBase" id="RU365068"/>
    </source>
</evidence>
<dbReference type="InterPro" id="IPR001650">
    <property type="entry name" value="Helicase_C-like"/>
</dbReference>
<dbReference type="Gene3D" id="3.40.50.300">
    <property type="entry name" value="P-loop containing nucleotide triphosphate hydrolases"/>
    <property type="match status" value="2"/>
</dbReference>
<dbReference type="PROSITE" id="PS51192">
    <property type="entry name" value="HELICASE_ATP_BIND_1"/>
    <property type="match status" value="1"/>
</dbReference>
<protein>
    <recommendedName>
        <fullName evidence="5">ATP-dependent RNA helicase</fullName>
        <ecNumber evidence="5">3.6.4.13</ecNumber>
    </recommendedName>
</protein>
<dbReference type="CDD" id="cd17964">
    <property type="entry name" value="DEADc_MSS116"/>
    <property type="match status" value="1"/>
</dbReference>
<dbReference type="EMBL" id="NESQ01000090">
    <property type="protein sequence ID" value="PUU79495.1"/>
    <property type="molecule type" value="Genomic_DNA"/>
</dbReference>
<evidence type="ECO:0000256" key="2">
    <source>
        <dbReference type="ARBA" id="ARBA00022801"/>
    </source>
</evidence>
<dbReference type="SMART" id="SM00490">
    <property type="entry name" value="HELICc"/>
    <property type="match status" value="1"/>
</dbReference>
<feature type="region of interest" description="Disordered" evidence="6">
    <location>
        <begin position="630"/>
        <end position="868"/>
    </location>
</feature>
<evidence type="ECO:0000256" key="6">
    <source>
        <dbReference type="SAM" id="MobiDB-lite"/>
    </source>
</evidence>
<dbReference type="InterPro" id="IPR011545">
    <property type="entry name" value="DEAD/DEAH_box_helicase_dom"/>
</dbReference>
<dbReference type="Pfam" id="PF00271">
    <property type="entry name" value="Helicase_C"/>
    <property type="match status" value="1"/>
</dbReference>
<dbReference type="OrthoDB" id="193716at2759"/>
<feature type="domain" description="Helicase ATP-binding" evidence="7">
    <location>
        <begin position="139"/>
        <end position="343"/>
    </location>
</feature>
<accession>A0A2T6ZVL2</accession>
<feature type="compositionally biased region" description="Basic and acidic residues" evidence="6">
    <location>
        <begin position="725"/>
        <end position="767"/>
    </location>
</feature>
<dbReference type="AlphaFoldDB" id="A0A2T6ZVL2"/>
<comment type="caution">
    <text evidence="9">The sequence shown here is derived from an EMBL/GenBank/DDBJ whole genome shotgun (WGS) entry which is preliminary data.</text>
</comment>
<proteinExistence type="inferred from homology"/>
<gene>
    <name evidence="9" type="ORF">B9Z19DRAFT_1064198</name>
</gene>
<keyword evidence="10" id="KW-1185">Reference proteome</keyword>
<dbReference type="GO" id="GO:0005524">
    <property type="term" value="F:ATP binding"/>
    <property type="evidence" value="ECO:0007669"/>
    <property type="project" value="UniProtKB-UniRule"/>
</dbReference>
<evidence type="ECO:0000256" key="3">
    <source>
        <dbReference type="ARBA" id="ARBA00022840"/>
    </source>
</evidence>
<dbReference type="SMART" id="SM00487">
    <property type="entry name" value="DEXDc"/>
    <property type="match status" value="1"/>
</dbReference>
<organism evidence="9 10">
    <name type="scientific">Tuber borchii</name>
    <name type="common">White truffle</name>
    <dbReference type="NCBI Taxonomy" id="42251"/>
    <lineage>
        <taxon>Eukaryota</taxon>
        <taxon>Fungi</taxon>
        <taxon>Dikarya</taxon>
        <taxon>Ascomycota</taxon>
        <taxon>Pezizomycotina</taxon>
        <taxon>Pezizomycetes</taxon>
        <taxon>Pezizales</taxon>
        <taxon>Tuberaceae</taxon>
        <taxon>Tuber</taxon>
    </lineage>
</organism>
<dbReference type="STRING" id="42251.A0A2T6ZVL2"/>
<comment type="similarity">
    <text evidence="5">Belongs to the DEAD box helicase family.</text>
</comment>
<dbReference type="SUPFAM" id="SSF52540">
    <property type="entry name" value="P-loop containing nucleoside triphosphate hydrolases"/>
    <property type="match status" value="2"/>
</dbReference>
<keyword evidence="5" id="KW-0347">Helicase</keyword>
<dbReference type="Proteomes" id="UP000244722">
    <property type="component" value="Unassembled WGS sequence"/>
</dbReference>
<evidence type="ECO:0000256" key="4">
    <source>
        <dbReference type="ARBA" id="ARBA00022884"/>
    </source>
</evidence>
<dbReference type="GO" id="GO:0003724">
    <property type="term" value="F:RNA helicase activity"/>
    <property type="evidence" value="ECO:0007669"/>
    <property type="project" value="UniProtKB-EC"/>
</dbReference>
<feature type="compositionally biased region" description="Basic and acidic residues" evidence="6">
    <location>
        <begin position="776"/>
        <end position="786"/>
    </location>
</feature>
<dbReference type="GO" id="GO:0003723">
    <property type="term" value="F:RNA binding"/>
    <property type="evidence" value="ECO:0007669"/>
    <property type="project" value="UniProtKB-UniRule"/>
</dbReference>
<keyword evidence="3 5" id="KW-0067">ATP-binding</keyword>
<keyword evidence="1 5" id="KW-0547">Nucleotide-binding</keyword>
<comment type="function">
    <text evidence="5">RNA helicase.</text>
</comment>
<dbReference type="InterPro" id="IPR014001">
    <property type="entry name" value="Helicase_ATP-bd"/>
</dbReference>
<evidence type="ECO:0000256" key="1">
    <source>
        <dbReference type="ARBA" id="ARBA00022741"/>
    </source>
</evidence>
<dbReference type="GO" id="GO:0016787">
    <property type="term" value="F:hydrolase activity"/>
    <property type="evidence" value="ECO:0007669"/>
    <property type="project" value="UniProtKB-KW"/>
</dbReference>
<evidence type="ECO:0000259" key="8">
    <source>
        <dbReference type="PROSITE" id="PS51194"/>
    </source>
</evidence>
<dbReference type="EC" id="3.6.4.13" evidence="5"/>
<keyword evidence="4 5" id="KW-0694">RNA-binding</keyword>
<evidence type="ECO:0000313" key="9">
    <source>
        <dbReference type="EMBL" id="PUU79495.1"/>
    </source>
</evidence>
<feature type="compositionally biased region" description="Gly residues" evidence="6">
    <location>
        <begin position="651"/>
        <end position="673"/>
    </location>
</feature>
<sequence length="868" mass="95563">MFSSTLRRHSPSIARISFSSIRSLTSYTPTRTVVRNSLKNPPAAPFLRHRFFSASPFLKNDTEAEQEFAEELTVDSDPPAGEYIHHTGDPEVTHHYGEDEPITRFQQLADRGLVDPVIIEKIVKGKGYEEMTKVQRKTILETLGGEDVFGQAKTGTGKTFAFLLPVIQRIRATTIPFRPRIRVDFRAAPGQGGTNADVRAIIISPTRELAQQIEADAQFLTRGTGIIIQLAVGGSGKRESLRQIRGTGCHILVATPGRLHDILSDPQADISTENLETLVLDEADHLLDQGFAEAIDDIIKLLPSRDAPVGNTGQPRQTLLFSATIPDKVLNMARKTMRRGHKFLQMVEKGEAATHEKVRQNLIRCKGLENQLPALVELLKREIEAVTSSEGTEKPLQPFKAIIFFTAVRPVMLFSEALRNLNRGHGEEGSMRPFHPAGIYEIHSRLTQAGRTRAAEHFRRVKSGILISSDVTARGMDFPGVTHVIQMGAPKSIETYIHRIGRTARGDRSGEGYLFLSEMEYLDAMRELRQLPLELNDSLVTAGIDLGVEQELPKHASEILASVSEANQKVDPYELKNTYMSLIGCYGHIKKSLLANSLNRLATLGWGLSSPPEVPRVLASKLGIETHHGFHVSTSSRNEANSEESDRPSYGGRGGRGGRGGFGGRGGRGGRGGFSDRPSYRSSGGEEEGGYERRSFRPRDDNNGGSYERKPYRPRENGDGEADSSYERKPFRPRDDNNGSSYERKPFRPRDDSSSSYERKPFRPRNDDDGEGGGGDYERKPYRSRSDDDDEGGSGGYERKSFAPRGRGGSRGGSGFRGRGRGRGGFGGGSDWGSGSERGRGGYQRARSSGPGTWERGNRGRSGGRGRS</sequence>
<feature type="compositionally biased region" description="Basic and acidic residues" evidence="6">
    <location>
        <begin position="690"/>
        <end position="718"/>
    </location>
</feature>
<dbReference type="PROSITE" id="PS51194">
    <property type="entry name" value="HELICASE_CTER"/>
    <property type="match status" value="1"/>
</dbReference>
<feature type="domain" description="Helicase C-terminal" evidence="8">
    <location>
        <begin position="371"/>
        <end position="547"/>
    </location>
</feature>
<reference evidence="9 10" key="1">
    <citation type="submission" date="2017-04" db="EMBL/GenBank/DDBJ databases">
        <title>Draft genome sequence of Tuber borchii Vittad., a whitish edible truffle.</title>
        <authorList>
            <consortium name="DOE Joint Genome Institute"/>
            <person name="Murat C."/>
            <person name="Kuo A."/>
            <person name="Barry K.W."/>
            <person name="Clum A."/>
            <person name="Dockter R.B."/>
            <person name="Fauchery L."/>
            <person name="Iotti M."/>
            <person name="Kohler A."/>
            <person name="Labutti K."/>
            <person name="Lindquist E.A."/>
            <person name="Lipzen A."/>
            <person name="Ohm R.A."/>
            <person name="Wang M."/>
            <person name="Grigoriev I.V."/>
            <person name="Zambonelli A."/>
            <person name="Martin F.M."/>
        </authorList>
    </citation>
    <scope>NUCLEOTIDE SEQUENCE [LARGE SCALE GENOMIC DNA]</scope>
    <source>
        <strain evidence="9 10">Tbo3840</strain>
    </source>
</reference>
<evidence type="ECO:0000259" key="7">
    <source>
        <dbReference type="PROSITE" id="PS51192"/>
    </source>
</evidence>
<name>A0A2T6ZVL2_TUBBO</name>
<dbReference type="PANTHER" id="PTHR24031">
    <property type="entry name" value="RNA HELICASE"/>
    <property type="match status" value="1"/>
</dbReference>
<dbReference type="Pfam" id="PF00270">
    <property type="entry name" value="DEAD"/>
    <property type="match status" value="1"/>
</dbReference>
<keyword evidence="2 5" id="KW-0378">Hydrolase</keyword>
<feature type="compositionally biased region" description="Gly residues" evidence="6">
    <location>
        <begin position="806"/>
        <end position="832"/>
    </location>
</feature>
<dbReference type="InterPro" id="IPR027417">
    <property type="entry name" value="P-loop_NTPase"/>
</dbReference>
<comment type="domain">
    <text evidence="5">The Q motif is unique to and characteristic of the DEAD box family of RNA helicases and controls ATP binding and hydrolysis.</text>
</comment>
<comment type="catalytic activity">
    <reaction evidence="5">
        <text>ATP + H2O = ADP + phosphate + H(+)</text>
        <dbReference type="Rhea" id="RHEA:13065"/>
        <dbReference type="ChEBI" id="CHEBI:15377"/>
        <dbReference type="ChEBI" id="CHEBI:15378"/>
        <dbReference type="ChEBI" id="CHEBI:30616"/>
        <dbReference type="ChEBI" id="CHEBI:43474"/>
        <dbReference type="ChEBI" id="CHEBI:456216"/>
        <dbReference type="EC" id="3.6.4.13"/>
    </reaction>
</comment>
<evidence type="ECO:0000313" key="10">
    <source>
        <dbReference type="Proteomes" id="UP000244722"/>
    </source>
</evidence>